<dbReference type="InterPro" id="IPR009506">
    <property type="entry name" value="YjiS-like"/>
</dbReference>
<dbReference type="AlphaFoldDB" id="A0A444LGQ8"/>
<evidence type="ECO:0000259" key="1">
    <source>
        <dbReference type="Pfam" id="PF06568"/>
    </source>
</evidence>
<sequence>MNVARTFSNWRKYRQTVTELGRMTPRELEDVGIDPTNIRRFARNASGL</sequence>
<dbReference type="Proteomes" id="UP000287687">
    <property type="component" value="Unassembled WGS sequence"/>
</dbReference>
<gene>
    <name evidence="2" type="ORF">EPK99_16790</name>
</gene>
<protein>
    <submittedName>
        <fullName evidence="2">DUF1127 domain-containing protein</fullName>
    </submittedName>
</protein>
<feature type="domain" description="YjiS-like" evidence="1">
    <location>
        <begin position="3"/>
        <end position="39"/>
    </location>
</feature>
<reference evidence="2 3" key="1">
    <citation type="submission" date="2019-01" db="EMBL/GenBank/DDBJ databases">
        <title>The draft genome of Rhizobium sp. 24NR.</title>
        <authorList>
            <person name="Liu L."/>
            <person name="Liang L."/>
            <person name="Shi S."/>
            <person name="Xu L."/>
            <person name="Wang X."/>
            <person name="Li L."/>
            <person name="Zhang X."/>
        </authorList>
    </citation>
    <scope>NUCLEOTIDE SEQUENCE [LARGE SCALE GENOMIC DNA]</scope>
    <source>
        <strain evidence="2 3">24NR</strain>
    </source>
</reference>
<comment type="caution">
    <text evidence="2">The sequence shown here is derived from an EMBL/GenBank/DDBJ whole genome shotgun (WGS) entry which is preliminary data.</text>
</comment>
<dbReference type="RefSeq" id="WP_128444204.1">
    <property type="nucleotide sequence ID" value="NZ_SBIP01000003.1"/>
</dbReference>
<proteinExistence type="predicted"/>
<name>A0A444LGQ8_9HYPH</name>
<dbReference type="OrthoDB" id="8244198at2"/>
<dbReference type="Pfam" id="PF06568">
    <property type="entry name" value="YjiS-like"/>
    <property type="match status" value="1"/>
</dbReference>
<evidence type="ECO:0000313" key="2">
    <source>
        <dbReference type="EMBL" id="RWX77291.1"/>
    </source>
</evidence>
<accession>A0A444LGQ8</accession>
<evidence type="ECO:0000313" key="3">
    <source>
        <dbReference type="Proteomes" id="UP000287687"/>
    </source>
</evidence>
<organism evidence="2 3">
    <name type="scientific">Neorhizobium lilium</name>
    <dbReference type="NCBI Taxonomy" id="2503024"/>
    <lineage>
        <taxon>Bacteria</taxon>
        <taxon>Pseudomonadati</taxon>
        <taxon>Pseudomonadota</taxon>
        <taxon>Alphaproteobacteria</taxon>
        <taxon>Hyphomicrobiales</taxon>
        <taxon>Rhizobiaceae</taxon>
        <taxon>Rhizobium/Agrobacterium group</taxon>
        <taxon>Neorhizobium</taxon>
    </lineage>
</organism>
<dbReference type="EMBL" id="SBIP01000003">
    <property type="protein sequence ID" value="RWX77291.1"/>
    <property type="molecule type" value="Genomic_DNA"/>
</dbReference>
<keyword evidence="3" id="KW-1185">Reference proteome</keyword>